<evidence type="ECO:0000256" key="5">
    <source>
        <dbReference type="SAM" id="MobiDB-lite"/>
    </source>
</evidence>
<reference evidence="8 9" key="1">
    <citation type="submission" date="2020-04" db="EMBL/GenBank/DDBJ databases">
        <authorList>
            <person name="Basu S."/>
            <person name="Maruthanayagam V."/>
            <person name="Chakraborty S."/>
            <person name="Pramanik A."/>
            <person name="Mukherjee J."/>
            <person name="Brink B."/>
        </authorList>
    </citation>
    <scope>NUCLEOTIDE SEQUENCE [LARGE SCALE GENOMIC DNA]</scope>
    <source>
        <strain evidence="8 9">AP17</strain>
    </source>
</reference>
<feature type="domain" description="OmpA-like" evidence="7">
    <location>
        <begin position="810"/>
        <end position="925"/>
    </location>
</feature>
<feature type="region of interest" description="Disordered" evidence="5">
    <location>
        <begin position="255"/>
        <end position="274"/>
    </location>
</feature>
<dbReference type="Pfam" id="PF00691">
    <property type="entry name" value="OmpA"/>
    <property type="match status" value="1"/>
</dbReference>
<dbReference type="Gene3D" id="3.30.1330.60">
    <property type="entry name" value="OmpA-like domain"/>
    <property type="match status" value="1"/>
</dbReference>
<dbReference type="RefSeq" id="WP_168570084.1">
    <property type="nucleotide sequence ID" value="NZ_CP051167.1"/>
</dbReference>
<evidence type="ECO:0000259" key="6">
    <source>
        <dbReference type="PROSITE" id="PS50914"/>
    </source>
</evidence>
<protein>
    <submittedName>
        <fullName evidence="8">OmpA family protein</fullName>
    </submittedName>
</protein>
<feature type="domain" description="BON" evidence="6">
    <location>
        <begin position="674"/>
        <end position="742"/>
    </location>
</feature>
<dbReference type="PRINTS" id="PR01021">
    <property type="entry name" value="OMPADOMAIN"/>
</dbReference>
<dbReference type="PROSITE" id="PS50914">
    <property type="entry name" value="BON"/>
    <property type="match status" value="2"/>
</dbReference>
<evidence type="ECO:0000256" key="2">
    <source>
        <dbReference type="ARBA" id="ARBA00023136"/>
    </source>
</evidence>
<keyword evidence="3" id="KW-0998">Cell outer membrane</keyword>
<evidence type="ECO:0000313" key="9">
    <source>
        <dbReference type="Proteomes" id="UP000500857"/>
    </source>
</evidence>
<organism evidence="8 9">
    <name type="scientific">Oxynema aestuarii AP17</name>
    <dbReference type="NCBI Taxonomy" id="2064643"/>
    <lineage>
        <taxon>Bacteria</taxon>
        <taxon>Bacillati</taxon>
        <taxon>Cyanobacteriota</taxon>
        <taxon>Cyanophyceae</taxon>
        <taxon>Oscillatoriophycideae</taxon>
        <taxon>Oscillatoriales</taxon>
        <taxon>Oscillatoriaceae</taxon>
        <taxon>Oxynema</taxon>
        <taxon>Oxynema aestuarii</taxon>
    </lineage>
</organism>
<feature type="compositionally biased region" description="Basic and acidic residues" evidence="5">
    <location>
        <begin position="50"/>
        <end position="63"/>
    </location>
</feature>
<accession>A0A6H1U1N0</accession>
<dbReference type="EMBL" id="CP051167">
    <property type="protein sequence ID" value="QIZ71933.1"/>
    <property type="molecule type" value="Genomic_DNA"/>
</dbReference>
<evidence type="ECO:0000256" key="3">
    <source>
        <dbReference type="ARBA" id="ARBA00023237"/>
    </source>
</evidence>
<evidence type="ECO:0000313" key="8">
    <source>
        <dbReference type="EMBL" id="QIZ71933.1"/>
    </source>
</evidence>
<dbReference type="InterPro" id="IPR007055">
    <property type="entry name" value="BON_dom"/>
</dbReference>
<dbReference type="SUPFAM" id="SSF103088">
    <property type="entry name" value="OmpA-like"/>
    <property type="match status" value="1"/>
</dbReference>
<dbReference type="InterPro" id="IPR036737">
    <property type="entry name" value="OmpA-like_sf"/>
</dbReference>
<feature type="compositionally biased region" description="Polar residues" evidence="5">
    <location>
        <begin position="127"/>
        <end position="136"/>
    </location>
</feature>
<feature type="compositionally biased region" description="Basic and acidic residues" evidence="5">
    <location>
        <begin position="8"/>
        <end position="27"/>
    </location>
</feature>
<dbReference type="GO" id="GO:0009279">
    <property type="term" value="C:cell outer membrane"/>
    <property type="evidence" value="ECO:0007669"/>
    <property type="project" value="UniProtKB-SubCell"/>
</dbReference>
<keyword evidence="2 4" id="KW-0472">Membrane</keyword>
<dbReference type="InterPro" id="IPR050330">
    <property type="entry name" value="Bact_OuterMem_StrucFunc"/>
</dbReference>
<feature type="domain" description="BON" evidence="6">
    <location>
        <begin position="746"/>
        <end position="814"/>
    </location>
</feature>
<gene>
    <name evidence="8" type="ORF">HCG48_16225</name>
</gene>
<name>A0A6H1U1N0_9CYAN</name>
<dbReference type="KEGG" id="oxy:HCG48_16225"/>
<dbReference type="PANTHER" id="PTHR30329">
    <property type="entry name" value="STATOR ELEMENT OF FLAGELLAR MOTOR COMPLEX"/>
    <property type="match status" value="1"/>
</dbReference>
<dbReference type="InterPro" id="IPR006664">
    <property type="entry name" value="OMP_bac"/>
</dbReference>
<dbReference type="InterPro" id="IPR006665">
    <property type="entry name" value="OmpA-like"/>
</dbReference>
<dbReference type="Gene3D" id="3.40.1520.20">
    <property type="match status" value="1"/>
</dbReference>
<evidence type="ECO:0000256" key="1">
    <source>
        <dbReference type="ARBA" id="ARBA00004442"/>
    </source>
</evidence>
<feature type="region of interest" description="Disordered" evidence="5">
    <location>
        <begin position="47"/>
        <end position="148"/>
    </location>
</feature>
<dbReference type="PANTHER" id="PTHR30329:SF21">
    <property type="entry name" value="LIPOPROTEIN YIAD-RELATED"/>
    <property type="match status" value="1"/>
</dbReference>
<sequence>MALPKNTSVERKHDKNLGRSAPRDIRDPAAQPDDAIDTLRDLLLELLNGDPRHRPGGEAHSEAKGLQVQAPESEELGASNALPLANESIPPVASLELQSETTGEESTSEKSNPAIASDDDAVVNSGEVDQSHSTLGPDSETEAEPAVEPVVETVAEPVAEPAAQIQREPETEVSSQQAILEGLSALLLGSEADLADDRPPGPTQLSEVELSSEVKLVPEATAKPYPTTETTEDEEDVTATPELKFGLEKGVESESTAIVARSSPSSSMQSAENGDDPLQDLQTLLFGTKLSEIERVQQLLGTYDLASLNELLLRVEEHLKNLESQIYEPQKLINLLLPLITEILNRKVAESKEDVAQALVPIIDEVIKNRSLQNRVAMSEAIATVLPGAIARQIRDSPEEVAKAIGPEMAAAIREQIRLDRDSIAKVLAPEMGRTIKEQIRVERDAMVDALYPVIGNTISKYMAEAIRTINEKVSNALSMEGIQRKIRATAQGVSEAELILQESIPFIVPAIFLIHKGSGLVIAEVQQSGSQRLESEMVAGMLTAIRSFVNDCIVQTGDTTELNQIEYGDSQIAIEVAGYCYLAVVIQGVPSKKFIEKIRRTLATIILEYGEEVEGFDGDPETVPHPIEQLLADLMTSEASKKPIEPYALMALCGAIAALVAIPWGIHEYRDRLDRQVERQAIAALSGTPELAVYRLEVDADRDRVTLDGKLPNEPLRERAGAIAAEAVGDRAIDNQIIAVDVPPDPVLVRAEVERVTAVLNQIEGVEITSRYDERQVSVKGTVRAIADVDKITEAMRQIPGVQSVVSAIEFDPLEISTRIYFEPGSFALKSSYQETLARIKGILDEYPRQHLRLVGHSDRTGNPQKNQQLALKRAQVVREALIRQGVAGQRLHAIGKSEGPVDVESNQPLLLSRVVVFELMASGSEK</sequence>
<keyword evidence="9" id="KW-1185">Reference proteome</keyword>
<proteinExistence type="predicted"/>
<dbReference type="AlphaFoldDB" id="A0A6H1U1N0"/>
<feature type="compositionally biased region" description="Low complexity" evidence="5">
    <location>
        <begin position="94"/>
        <end position="111"/>
    </location>
</feature>
<dbReference type="Proteomes" id="UP000500857">
    <property type="component" value="Chromosome"/>
</dbReference>
<comment type="subcellular location">
    <subcellularLocation>
        <location evidence="1">Cell outer membrane</location>
    </subcellularLocation>
</comment>
<dbReference type="CDD" id="cd07185">
    <property type="entry name" value="OmpA_C-like"/>
    <property type="match status" value="1"/>
</dbReference>
<evidence type="ECO:0000256" key="4">
    <source>
        <dbReference type="PROSITE-ProRule" id="PRU00473"/>
    </source>
</evidence>
<dbReference type="PROSITE" id="PS51123">
    <property type="entry name" value="OMPA_2"/>
    <property type="match status" value="1"/>
</dbReference>
<feature type="region of interest" description="Disordered" evidence="5">
    <location>
        <begin position="1"/>
        <end position="34"/>
    </location>
</feature>
<evidence type="ECO:0000259" key="7">
    <source>
        <dbReference type="PROSITE" id="PS51123"/>
    </source>
</evidence>
<dbReference type="Pfam" id="PF04972">
    <property type="entry name" value="BON"/>
    <property type="match status" value="2"/>
</dbReference>